<feature type="non-terminal residue" evidence="1">
    <location>
        <position position="1"/>
    </location>
</feature>
<feature type="non-terminal residue" evidence="1">
    <location>
        <position position="192"/>
    </location>
</feature>
<name>E8Z6K7_PFIPI</name>
<evidence type="ECO:0000313" key="1">
    <source>
        <dbReference type="EMBL" id="ACU45087.1"/>
    </source>
</evidence>
<reference evidence="1" key="2">
    <citation type="book" date="2010" name="PROCEEDINGS OF 13TH INTERNATIONAL CONFERENCE ON HARMFUL ALGAE" publisher="International Society For The Study of Harmful Algae" city="Hong Kong, China">
        <title>Dinoflagellate meta-transcriptomics enabled by spliced leader.</title>
        <editorList>
            <person name="Unknown A."/>
        </editorList>
        <authorList>
            <person name="Lin S."/>
            <person name="Zhang H."/>
        </authorList>
    </citation>
    <scope>NUCLEOTIDE SEQUENCE</scope>
    <source>
        <strain evidence="1">CCMP1831</strain>
    </source>
</reference>
<sequence>LFHYGLTGLMSLLSPSWKSQDEKLQLGSLLPLGVFPIGLSIWFQESTNKKTSPEAQLQDFLSSQSTDLLDLISLRNSQMSHERRGSCQTLLILSQTLPTTPNSTPKFFLFDLKRPKLTEAVPSQTSLDVLFHQEQVPVSLSLAAFPMALSSEPCGEFFPEFLGRSTEGQAVRMFQATSCSAGGGGGGGGGKR</sequence>
<protein>
    <submittedName>
        <fullName evidence="1">Uncharacterized protein</fullName>
    </submittedName>
</protein>
<dbReference type="EMBL" id="FJ600037">
    <property type="protein sequence ID" value="ACU45087.1"/>
    <property type="molecule type" value="mRNA"/>
</dbReference>
<organism evidence="1">
    <name type="scientific">Pfiesteria piscicida</name>
    <name type="common">Phantom dinoflagellate</name>
    <dbReference type="NCBI Taxonomy" id="71001"/>
    <lineage>
        <taxon>Eukaryota</taxon>
        <taxon>Sar</taxon>
        <taxon>Alveolata</taxon>
        <taxon>Dinophyceae</taxon>
        <taxon>Peridiniales</taxon>
        <taxon>Pfiesteriaceae</taxon>
        <taxon>Pfiesteria</taxon>
    </lineage>
</organism>
<accession>E8Z6K7</accession>
<reference evidence="1" key="1">
    <citation type="submission" date="2008-12" db="EMBL/GenBank/DDBJ databases">
        <authorList>
            <person name="Zhang H."/>
            <person name="Lin S."/>
        </authorList>
    </citation>
    <scope>NUCLEOTIDE SEQUENCE</scope>
    <source>
        <strain evidence="1">CCMP1831</strain>
    </source>
</reference>
<proteinExistence type="evidence at transcript level"/>
<dbReference type="AlphaFoldDB" id="E8Z6K7"/>